<feature type="signal peptide" evidence="1">
    <location>
        <begin position="1"/>
        <end position="25"/>
    </location>
</feature>
<gene>
    <name evidence="2" type="ORF">B1806_16160</name>
</gene>
<feature type="chain" id="PRO_5020415900" description="ACR family protein" evidence="1">
    <location>
        <begin position="26"/>
        <end position="163"/>
    </location>
</feature>
<dbReference type="OrthoDB" id="5526466at2"/>
<dbReference type="EMBL" id="MWQO01000093">
    <property type="protein sequence ID" value="THD06251.1"/>
    <property type="molecule type" value="Genomic_DNA"/>
</dbReference>
<sequence>MNRMRTMLAVIAAMMLATAASLALAQEQLSAPRKPLPVVTVTLAHARYTTQVATTDESRAYGLMDRVTMPADSAMLFVFRHAAPRWFWMKNTKIPLDILFFDAQRKLVSMQLDALPCKADPCKVYPSDKPAQYVLELAAGTAQRLGLHEGAPLDVHGHYGKVQ</sequence>
<proteinExistence type="predicted"/>
<comment type="caution">
    <text evidence="2">The sequence shown here is derived from an EMBL/GenBank/DDBJ whole genome shotgun (WGS) entry which is preliminary data.</text>
</comment>
<dbReference type="PANTHER" id="PTHR37953:SF1">
    <property type="entry name" value="UPF0127 PROTEIN MJ1496"/>
    <property type="match status" value="1"/>
</dbReference>
<dbReference type="InterPro" id="IPR038695">
    <property type="entry name" value="Saro_0823-like_sf"/>
</dbReference>
<name>A0A4V3USD2_9GAMM</name>
<dbReference type="Pfam" id="PF02643">
    <property type="entry name" value="DUF192"/>
    <property type="match status" value="1"/>
</dbReference>
<evidence type="ECO:0008006" key="4">
    <source>
        <dbReference type="Google" id="ProtNLM"/>
    </source>
</evidence>
<organism evidence="2 3">
    <name type="scientific">Metallibacterium scheffleri</name>
    <dbReference type="NCBI Taxonomy" id="993689"/>
    <lineage>
        <taxon>Bacteria</taxon>
        <taxon>Pseudomonadati</taxon>
        <taxon>Pseudomonadota</taxon>
        <taxon>Gammaproteobacteria</taxon>
        <taxon>Lysobacterales</taxon>
        <taxon>Rhodanobacteraceae</taxon>
        <taxon>Metallibacterium</taxon>
    </lineage>
</organism>
<evidence type="ECO:0000313" key="2">
    <source>
        <dbReference type="EMBL" id="THD06251.1"/>
    </source>
</evidence>
<evidence type="ECO:0000313" key="3">
    <source>
        <dbReference type="Proteomes" id="UP000307749"/>
    </source>
</evidence>
<dbReference type="Proteomes" id="UP000307749">
    <property type="component" value="Unassembled WGS sequence"/>
</dbReference>
<dbReference type="PANTHER" id="PTHR37953">
    <property type="entry name" value="UPF0127 PROTEIN MJ1496"/>
    <property type="match status" value="1"/>
</dbReference>
<reference evidence="2 3" key="1">
    <citation type="submission" date="2017-02" db="EMBL/GenBank/DDBJ databases">
        <title>Whole genome sequencing of Metallibacterium scheffleri DSM 24874 (T).</title>
        <authorList>
            <person name="Kumar S."/>
            <person name="Patil P."/>
            <person name="Patil P.B."/>
        </authorList>
    </citation>
    <scope>NUCLEOTIDE SEQUENCE [LARGE SCALE GENOMIC DNA]</scope>
    <source>
        <strain evidence="2 3">DSM 24874</strain>
    </source>
</reference>
<dbReference type="Gene3D" id="2.60.120.1140">
    <property type="entry name" value="Protein of unknown function DUF192"/>
    <property type="match status" value="1"/>
</dbReference>
<keyword evidence="3" id="KW-1185">Reference proteome</keyword>
<dbReference type="AlphaFoldDB" id="A0A4V3USD2"/>
<accession>A0A4V3USD2</accession>
<protein>
    <recommendedName>
        <fullName evidence="4">ACR family protein</fullName>
    </recommendedName>
</protein>
<dbReference type="RefSeq" id="WP_081126407.1">
    <property type="nucleotide sequence ID" value="NZ_LDOS01000001.1"/>
</dbReference>
<evidence type="ECO:0000256" key="1">
    <source>
        <dbReference type="SAM" id="SignalP"/>
    </source>
</evidence>
<keyword evidence="1" id="KW-0732">Signal</keyword>
<dbReference type="InterPro" id="IPR003795">
    <property type="entry name" value="DUF192"/>
</dbReference>